<dbReference type="Proteomes" id="UP001203423">
    <property type="component" value="Unassembled WGS sequence"/>
</dbReference>
<dbReference type="RefSeq" id="WP_248942643.1">
    <property type="nucleotide sequence ID" value="NZ_JAKIKS010000139.1"/>
</dbReference>
<accession>A0ABT0LHS7</accession>
<dbReference type="EMBL" id="JAKIKS010000139">
    <property type="protein sequence ID" value="MCL1127248.1"/>
    <property type="molecule type" value="Genomic_DNA"/>
</dbReference>
<sequence length="341" mass="38444">MEIKNHSDVVSGWEGGFEESNTAFAYPKPDLTSLPMPDNMFNIDKLQRQQAVKWPEFSWETEKGNADPKRCYQMFAPDISRLGYTDKGRVYSIICPQQGITSPTLGSLNVEVTVTGTRGWVNETNRELAAEMGVVGKIWFSPSAKQNPIVKLLWEYFDDKKLPLPLKKSQAIIVTTSIVKDPEQPIFPLSKGQSQDFPIPEFAQHPEAWSVGHLSVQIGSIIKTGYVEVDAVNQLIMDVFNLGSGNMLQKKNVLSWNVWFTAPELVDQGEWARHAWVWRESINADHGSPEGSGTEAKYFDGTLFKPDVDFIKTLEKTKINNFLENIEGDVKDRITGFLKDI</sequence>
<evidence type="ECO:0000313" key="2">
    <source>
        <dbReference type="Proteomes" id="UP001203423"/>
    </source>
</evidence>
<proteinExistence type="predicted"/>
<gene>
    <name evidence="1" type="ORF">L2764_22905</name>
</gene>
<reference evidence="1 2" key="1">
    <citation type="submission" date="2022-01" db="EMBL/GenBank/DDBJ databases">
        <title>Whole genome-based taxonomy of the Shewanellaceae.</title>
        <authorList>
            <person name="Martin-Rodriguez A.J."/>
        </authorList>
    </citation>
    <scope>NUCLEOTIDE SEQUENCE [LARGE SCALE GENOMIC DNA]</scope>
    <source>
        <strain evidence="1 2">DSM 17177</strain>
    </source>
</reference>
<evidence type="ECO:0008006" key="3">
    <source>
        <dbReference type="Google" id="ProtNLM"/>
    </source>
</evidence>
<evidence type="ECO:0000313" key="1">
    <source>
        <dbReference type="EMBL" id="MCL1127248.1"/>
    </source>
</evidence>
<protein>
    <recommendedName>
        <fullName evidence="3">Acetoacetate decarboxylase</fullName>
    </recommendedName>
</protein>
<organism evidence="1 2">
    <name type="scientific">Shewanella surugensis</name>
    <dbReference type="NCBI Taxonomy" id="212020"/>
    <lineage>
        <taxon>Bacteria</taxon>
        <taxon>Pseudomonadati</taxon>
        <taxon>Pseudomonadota</taxon>
        <taxon>Gammaproteobacteria</taxon>
        <taxon>Alteromonadales</taxon>
        <taxon>Shewanellaceae</taxon>
        <taxon>Shewanella</taxon>
    </lineage>
</organism>
<comment type="caution">
    <text evidence="1">The sequence shown here is derived from an EMBL/GenBank/DDBJ whole genome shotgun (WGS) entry which is preliminary data.</text>
</comment>
<keyword evidence="2" id="KW-1185">Reference proteome</keyword>
<name>A0ABT0LHS7_9GAMM</name>